<dbReference type="InterPro" id="IPR002078">
    <property type="entry name" value="Sigma_54_int"/>
</dbReference>
<name>A0ABP8V2S7_9GAMM</name>
<evidence type="ECO:0000259" key="8">
    <source>
        <dbReference type="PROSITE" id="PS50110"/>
    </source>
</evidence>
<keyword evidence="5" id="KW-0804">Transcription</keyword>
<dbReference type="PROSITE" id="PS50045">
    <property type="entry name" value="SIGMA54_INTERACT_4"/>
    <property type="match status" value="1"/>
</dbReference>
<dbReference type="PROSITE" id="PS00676">
    <property type="entry name" value="SIGMA54_INTERACT_2"/>
    <property type="match status" value="1"/>
</dbReference>
<dbReference type="SUPFAM" id="SSF46689">
    <property type="entry name" value="Homeodomain-like"/>
    <property type="match status" value="1"/>
</dbReference>
<keyword evidence="1" id="KW-0547">Nucleotide-binding</keyword>
<dbReference type="SUPFAM" id="SSF52540">
    <property type="entry name" value="P-loop containing nucleoside triphosphate hydrolases"/>
    <property type="match status" value="1"/>
</dbReference>
<dbReference type="InterPro" id="IPR003593">
    <property type="entry name" value="AAA+_ATPase"/>
</dbReference>
<keyword evidence="10" id="KW-1185">Reference proteome</keyword>
<keyword evidence="3" id="KW-0805">Transcription regulation</keyword>
<dbReference type="Proteomes" id="UP001500604">
    <property type="component" value="Unassembled WGS sequence"/>
</dbReference>
<feature type="domain" description="Sigma-54 factor interaction" evidence="7">
    <location>
        <begin position="118"/>
        <end position="342"/>
    </location>
</feature>
<dbReference type="InterPro" id="IPR002197">
    <property type="entry name" value="HTH_Fis"/>
</dbReference>
<feature type="domain" description="Response regulatory" evidence="8">
    <location>
        <begin position="1"/>
        <end position="111"/>
    </location>
</feature>
<evidence type="ECO:0000256" key="4">
    <source>
        <dbReference type="ARBA" id="ARBA00023125"/>
    </source>
</evidence>
<evidence type="ECO:0000256" key="3">
    <source>
        <dbReference type="ARBA" id="ARBA00023015"/>
    </source>
</evidence>
<dbReference type="CDD" id="cd00009">
    <property type="entry name" value="AAA"/>
    <property type="match status" value="1"/>
</dbReference>
<protein>
    <submittedName>
        <fullName evidence="9">Sigma-54-dependent response regulator transcription factor FleR</fullName>
    </submittedName>
</protein>
<dbReference type="CDD" id="cd00156">
    <property type="entry name" value="REC"/>
    <property type="match status" value="1"/>
</dbReference>
<gene>
    <name evidence="9" type="primary">fleR</name>
    <name evidence="9" type="ORF">GCM10023116_18100</name>
</gene>
<dbReference type="PANTHER" id="PTHR32071:SF21">
    <property type="entry name" value="TRANSCRIPTIONAL REGULATORY PROTEIN FLGR"/>
    <property type="match status" value="1"/>
</dbReference>
<dbReference type="Gene3D" id="3.40.50.300">
    <property type="entry name" value="P-loop containing nucleotide triphosphate hydrolases"/>
    <property type="match status" value="1"/>
</dbReference>
<dbReference type="EMBL" id="BAABFL010000135">
    <property type="protein sequence ID" value="GAA4649536.1"/>
    <property type="molecule type" value="Genomic_DNA"/>
</dbReference>
<evidence type="ECO:0000313" key="10">
    <source>
        <dbReference type="Proteomes" id="UP001500604"/>
    </source>
</evidence>
<dbReference type="SMART" id="SM00382">
    <property type="entry name" value="AAA"/>
    <property type="match status" value="1"/>
</dbReference>
<keyword evidence="2" id="KW-0067">ATP-binding</keyword>
<dbReference type="InterPro" id="IPR058031">
    <property type="entry name" value="AAA_lid_NorR"/>
</dbReference>
<organism evidence="9 10">
    <name type="scientific">Kistimonas scapharcae</name>
    <dbReference type="NCBI Taxonomy" id="1036133"/>
    <lineage>
        <taxon>Bacteria</taxon>
        <taxon>Pseudomonadati</taxon>
        <taxon>Pseudomonadota</taxon>
        <taxon>Gammaproteobacteria</taxon>
        <taxon>Oceanospirillales</taxon>
        <taxon>Endozoicomonadaceae</taxon>
        <taxon>Kistimonas</taxon>
    </lineage>
</organism>
<dbReference type="Gene3D" id="1.10.8.60">
    <property type="match status" value="1"/>
</dbReference>
<dbReference type="InterPro" id="IPR025943">
    <property type="entry name" value="Sigma_54_int_dom_ATP-bd_2"/>
</dbReference>
<dbReference type="InterPro" id="IPR001789">
    <property type="entry name" value="Sig_transdc_resp-reg_receiver"/>
</dbReference>
<evidence type="ECO:0000259" key="7">
    <source>
        <dbReference type="PROSITE" id="PS50045"/>
    </source>
</evidence>
<accession>A0ABP8V2S7</accession>
<dbReference type="SUPFAM" id="SSF52172">
    <property type="entry name" value="CheY-like"/>
    <property type="match status" value="1"/>
</dbReference>
<evidence type="ECO:0000256" key="1">
    <source>
        <dbReference type="ARBA" id="ARBA00022741"/>
    </source>
</evidence>
<dbReference type="Gene3D" id="3.40.50.2300">
    <property type="match status" value="1"/>
</dbReference>
<dbReference type="PROSITE" id="PS50110">
    <property type="entry name" value="RESPONSE_REGULATORY"/>
    <property type="match status" value="1"/>
</dbReference>
<comment type="caution">
    <text evidence="6">Lacks conserved residue(s) required for the propagation of feature annotation.</text>
</comment>
<keyword evidence="4" id="KW-0238">DNA-binding</keyword>
<evidence type="ECO:0000313" key="9">
    <source>
        <dbReference type="EMBL" id="GAA4649536.1"/>
    </source>
</evidence>
<dbReference type="PANTHER" id="PTHR32071">
    <property type="entry name" value="TRANSCRIPTIONAL REGULATORY PROTEIN"/>
    <property type="match status" value="1"/>
</dbReference>
<dbReference type="InterPro" id="IPR027417">
    <property type="entry name" value="P-loop_NTPase"/>
</dbReference>
<reference evidence="10" key="1">
    <citation type="journal article" date="2019" name="Int. J. Syst. Evol. Microbiol.">
        <title>The Global Catalogue of Microorganisms (GCM) 10K type strain sequencing project: providing services to taxonomists for standard genome sequencing and annotation.</title>
        <authorList>
            <consortium name="The Broad Institute Genomics Platform"/>
            <consortium name="The Broad Institute Genome Sequencing Center for Infectious Disease"/>
            <person name="Wu L."/>
            <person name="Ma J."/>
        </authorList>
    </citation>
    <scope>NUCLEOTIDE SEQUENCE [LARGE SCALE GENOMIC DNA]</scope>
    <source>
        <strain evidence="10">JCM 17805</strain>
    </source>
</reference>
<dbReference type="Pfam" id="PF02954">
    <property type="entry name" value="HTH_8"/>
    <property type="match status" value="1"/>
</dbReference>
<evidence type="ECO:0000256" key="2">
    <source>
        <dbReference type="ARBA" id="ARBA00022840"/>
    </source>
</evidence>
<dbReference type="Pfam" id="PF00158">
    <property type="entry name" value="Sigma54_activat"/>
    <property type="match status" value="1"/>
</dbReference>
<dbReference type="Pfam" id="PF25601">
    <property type="entry name" value="AAA_lid_14"/>
    <property type="match status" value="1"/>
</dbReference>
<dbReference type="InterPro" id="IPR009057">
    <property type="entry name" value="Homeodomain-like_sf"/>
</dbReference>
<dbReference type="Gene3D" id="1.10.10.60">
    <property type="entry name" value="Homeodomain-like"/>
    <property type="match status" value="1"/>
</dbReference>
<evidence type="ECO:0000256" key="5">
    <source>
        <dbReference type="ARBA" id="ARBA00023163"/>
    </source>
</evidence>
<evidence type="ECO:0000256" key="6">
    <source>
        <dbReference type="PROSITE-ProRule" id="PRU00169"/>
    </source>
</evidence>
<sequence>MVGETGFDSPVSQQLTTLPFTLEKVVDCLSAMQVIQQKKIDLIIASDQLPDATTLEFIQQVGRQNPMPALVIASPDACVEDAVAAIHAGASDFIAGNITLKRLTTLLEQQPVETPEGPIAASDASRSLLAMARQVASTDTTVLITGNSGTGKEVLAHFIHQHSPRKAQTFIAINCAAIPENLLEAELFGYVKGAFTGAYTSRPGKFELANEGTLFLDEIGEIAGSLQAKLLRVLQEREVERIGSHQSIRLNIRIIAATNQDLARQVNEGTFREDLFYRLNVFPLHCMPLRERREDILPLARHFLARTGRCLQFSPSAEQALLNHDWPGNARELENVVQRALVLTTGNTIQPEALMLPANGTQSTTTTSSPIRSNKLHKRNRTLEQEHIIDTLLQHKGHRTRTAETLGITTRTLRNKLADIRRQGIDIEALIAQSKTSDEHRYQGE</sequence>
<proteinExistence type="predicted"/>
<comment type="caution">
    <text evidence="9">The sequence shown here is derived from an EMBL/GenBank/DDBJ whole genome shotgun (WGS) entry which is preliminary data.</text>
</comment>
<dbReference type="InterPro" id="IPR011006">
    <property type="entry name" value="CheY-like_superfamily"/>
</dbReference>
<dbReference type="Pfam" id="PF00072">
    <property type="entry name" value="Response_reg"/>
    <property type="match status" value="1"/>
</dbReference>